<feature type="non-terminal residue" evidence="2">
    <location>
        <position position="105"/>
    </location>
</feature>
<accession>A0AAW1TP25</accession>
<evidence type="ECO:0000256" key="1">
    <source>
        <dbReference type="SAM" id="MobiDB-lite"/>
    </source>
</evidence>
<feature type="compositionally biased region" description="Polar residues" evidence="1">
    <location>
        <begin position="28"/>
        <end position="38"/>
    </location>
</feature>
<feature type="region of interest" description="Disordered" evidence="1">
    <location>
        <begin position="18"/>
        <end position="47"/>
    </location>
</feature>
<keyword evidence="3" id="KW-1185">Reference proteome</keyword>
<feature type="non-terminal residue" evidence="2">
    <location>
        <position position="1"/>
    </location>
</feature>
<gene>
    <name evidence="2" type="ORF">WA026_016125</name>
</gene>
<reference evidence="2 3" key="1">
    <citation type="submission" date="2023-03" db="EMBL/GenBank/DDBJ databases">
        <title>Genome insight into feeding habits of ladybird beetles.</title>
        <authorList>
            <person name="Li H.-S."/>
            <person name="Huang Y.-H."/>
            <person name="Pang H."/>
        </authorList>
    </citation>
    <scope>NUCLEOTIDE SEQUENCE [LARGE SCALE GENOMIC DNA]</scope>
    <source>
        <strain evidence="2">SYSU_2023b</strain>
        <tissue evidence="2">Whole body</tissue>
    </source>
</reference>
<protein>
    <submittedName>
        <fullName evidence="2">Uncharacterized protein</fullName>
    </submittedName>
</protein>
<name>A0AAW1TP25_9CUCU</name>
<comment type="caution">
    <text evidence="2">The sequence shown here is derived from an EMBL/GenBank/DDBJ whole genome shotgun (WGS) entry which is preliminary data.</text>
</comment>
<evidence type="ECO:0000313" key="3">
    <source>
        <dbReference type="Proteomes" id="UP001431783"/>
    </source>
</evidence>
<evidence type="ECO:0000313" key="2">
    <source>
        <dbReference type="EMBL" id="KAK9872080.1"/>
    </source>
</evidence>
<sequence length="105" mass="11817">TVITLTKEETVIASTCQDDENTVDIERPSTSGLQSKSQQKNRDEVENSIMDIKSVSNKRQIHFREPSPSLHIVEEMDVTDNTQKLFGQQEAMSTEEINQVAVLVP</sequence>
<organism evidence="2 3">
    <name type="scientific">Henosepilachna vigintioctopunctata</name>
    <dbReference type="NCBI Taxonomy" id="420089"/>
    <lineage>
        <taxon>Eukaryota</taxon>
        <taxon>Metazoa</taxon>
        <taxon>Ecdysozoa</taxon>
        <taxon>Arthropoda</taxon>
        <taxon>Hexapoda</taxon>
        <taxon>Insecta</taxon>
        <taxon>Pterygota</taxon>
        <taxon>Neoptera</taxon>
        <taxon>Endopterygota</taxon>
        <taxon>Coleoptera</taxon>
        <taxon>Polyphaga</taxon>
        <taxon>Cucujiformia</taxon>
        <taxon>Coccinelloidea</taxon>
        <taxon>Coccinellidae</taxon>
        <taxon>Epilachninae</taxon>
        <taxon>Epilachnini</taxon>
        <taxon>Henosepilachna</taxon>
    </lineage>
</organism>
<proteinExistence type="predicted"/>
<dbReference type="AlphaFoldDB" id="A0AAW1TP25"/>
<dbReference type="Proteomes" id="UP001431783">
    <property type="component" value="Unassembled WGS sequence"/>
</dbReference>
<dbReference type="EMBL" id="JARQZJ010000009">
    <property type="protein sequence ID" value="KAK9872080.1"/>
    <property type="molecule type" value="Genomic_DNA"/>
</dbReference>